<comment type="subcellular location">
    <subcellularLocation>
        <location evidence="3">Plastid</location>
        <location evidence="3">Chloroplast outer membrane</location>
    </subcellularLocation>
</comment>
<keyword evidence="2" id="KW-0472">Membrane</keyword>
<dbReference type="InterPro" id="IPR039910">
    <property type="entry name" value="D15-like"/>
</dbReference>
<feature type="domain" description="Toc75-like POTRA" evidence="6">
    <location>
        <begin position="150"/>
        <end position="228"/>
    </location>
</feature>
<evidence type="ECO:0000259" key="4">
    <source>
        <dbReference type="Pfam" id="PF01103"/>
    </source>
</evidence>
<keyword evidence="8" id="KW-1185">Reference proteome</keyword>
<dbReference type="InterPro" id="IPR000184">
    <property type="entry name" value="Bac_surfAg_D15"/>
</dbReference>
<protein>
    <submittedName>
        <fullName evidence="7">Uncharacterized protein</fullName>
    </submittedName>
</protein>
<dbReference type="GO" id="GO:0009658">
    <property type="term" value="P:chloroplast organization"/>
    <property type="evidence" value="ECO:0007669"/>
    <property type="project" value="TreeGrafter"/>
</dbReference>
<evidence type="ECO:0000313" key="8">
    <source>
        <dbReference type="Proteomes" id="UP000075243"/>
    </source>
</evidence>
<dbReference type="Pfam" id="PF01103">
    <property type="entry name" value="Omp85"/>
    <property type="match status" value="1"/>
</dbReference>
<gene>
    <name evidence="7" type="ORF">KK1_033184</name>
</gene>
<dbReference type="InterPro" id="IPR057355">
    <property type="entry name" value="POTRA2_Toc75"/>
</dbReference>
<evidence type="ECO:0000259" key="5">
    <source>
        <dbReference type="Pfam" id="PF25280"/>
    </source>
</evidence>
<proteinExistence type="predicted"/>
<dbReference type="Gene3D" id="3.10.20.310">
    <property type="entry name" value="membrane protein fhac"/>
    <property type="match status" value="2"/>
</dbReference>
<evidence type="ECO:0000256" key="2">
    <source>
        <dbReference type="ARBA" id="ARBA00023136"/>
    </source>
</evidence>
<dbReference type="AlphaFoldDB" id="A0A151RS39"/>
<dbReference type="Proteomes" id="UP000075243">
    <property type="component" value="Unassembled WGS sequence"/>
</dbReference>
<dbReference type="GO" id="GO:0045037">
    <property type="term" value="P:protein import into chloroplast stroma"/>
    <property type="evidence" value="ECO:0007669"/>
    <property type="project" value="TreeGrafter"/>
</dbReference>
<reference evidence="7" key="1">
    <citation type="journal article" date="2012" name="Nat. Biotechnol.">
        <title>Draft genome sequence of pigeonpea (Cajanus cajan), an orphan legume crop of resource-poor farmers.</title>
        <authorList>
            <person name="Varshney R.K."/>
            <person name="Chen W."/>
            <person name="Li Y."/>
            <person name="Bharti A.K."/>
            <person name="Saxena R.K."/>
            <person name="Schlueter J.A."/>
            <person name="Donoghue M.T."/>
            <person name="Azam S."/>
            <person name="Fan G."/>
            <person name="Whaley A.M."/>
            <person name="Farmer A.D."/>
            <person name="Sheridan J."/>
            <person name="Iwata A."/>
            <person name="Tuteja R."/>
            <person name="Penmetsa R.V."/>
            <person name="Wu W."/>
            <person name="Upadhyaya H.D."/>
            <person name="Yang S.P."/>
            <person name="Shah T."/>
            <person name="Saxena K.B."/>
            <person name="Michael T."/>
            <person name="McCombie W.R."/>
            <person name="Yang B."/>
            <person name="Zhang G."/>
            <person name="Yang H."/>
            <person name="Wang J."/>
            <person name="Spillane C."/>
            <person name="Cook D.R."/>
            <person name="May G.D."/>
            <person name="Xu X."/>
            <person name="Jackson S.A."/>
        </authorList>
    </citation>
    <scope>NUCLEOTIDE SEQUENCE [LARGE SCALE GENOMIC DNA]</scope>
</reference>
<dbReference type="STRING" id="3821.A0A151RS39"/>
<evidence type="ECO:0000259" key="6">
    <source>
        <dbReference type="Pfam" id="PF25282"/>
    </source>
</evidence>
<evidence type="ECO:0000256" key="3">
    <source>
        <dbReference type="ARBA" id="ARBA00024013"/>
    </source>
</evidence>
<sequence length="600" mass="67130">MVRLRAGSVYTKAQLQTELKTLASCGMFEKVEMEGKTKADGSVALTVSFKEKTWPSAEQFRCIAITERLEDDYLRKVENPRPCLLPMTVQRDIVDMLIRSRGTMSARLLRRISHTVHKWYNDEGYLWANVVNLGKLDMEEIVCEVVEGDITKLSIQFLDKFGNVVEGNTRIPVVQRQFPMHVCSWYVYNNEVGKQVLRNLYSLGLFSNVEVKPLPDVGGVVVEVNLTENDHKNVALDTEWNIVPEGREFPILDSVHVGGTVRLNHRNLQGMNRSFHASVTTNNIFKPQDDLSFKFEYEHPYLDGVHNPRDRTLRVSCFNSRKVSPVFTGGTWINNVPPIWVDRAGIKANITEINFTRQSKFTYGLVMEEITTRDERRDIRANGLRVLPRGRFSAGGLPTTLSGTGTDRMVVLQTNITCDSTMSVNGTIVGNRSVFQIDQAIGISTQLSFSNRHQLTMTQFIQLRSTEEGAGKPPPPVLVLHGHYGGCVGDLPSYDAFTLGGPYSVRGFRMGEIGAARNILELAAELWIPIKGQYVYVFAEHGNDLGSSKGVQGNRTQVYRPMGHGSSYGVGIKLGIVRAEYAVNLNSGTDAAFLHFGERF</sequence>
<keyword evidence="1" id="KW-1002">Plastid outer membrane</keyword>
<accession>A0A151RS39</accession>
<dbReference type="Gramene" id="C.cajan_28221.t">
    <property type="protein sequence ID" value="C.cajan_28221.t"/>
    <property type="gene ID" value="C.cajan_28221"/>
</dbReference>
<organism evidence="7 8">
    <name type="scientific">Cajanus cajan</name>
    <name type="common">Pigeon pea</name>
    <name type="synonym">Cajanus indicus</name>
    <dbReference type="NCBI Taxonomy" id="3821"/>
    <lineage>
        <taxon>Eukaryota</taxon>
        <taxon>Viridiplantae</taxon>
        <taxon>Streptophyta</taxon>
        <taxon>Embryophyta</taxon>
        <taxon>Tracheophyta</taxon>
        <taxon>Spermatophyta</taxon>
        <taxon>Magnoliopsida</taxon>
        <taxon>eudicotyledons</taxon>
        <taxon>Gunneridae</taxon>
        <taxon>Pentapetalae</taxon>
        <taxon>rosids</taxon>
        <taxon>fabids</taxon>
        <taxon>Fabales</taxon>
        <taxon>Fabaceae</taxon>
        <taxon>Papilionoideae</taxon>
        <taxon>50 kb inversion clade</taxon>
        <taxon>NPAAA clade</taxon>
        <taxon>indigoferoid/millettioid clade</taxon>
        <taxon>Phaseoleae</taxon>
        <taxon>Cajanus</taxon>
    </lineage>
</organism>
<dbReference type="GO" id="GO:0009707">
    <property type="term" value="C:chloroplast outer membrane"/>
    <property type="evidence" value="ECO:0007669"/>
    <property type="project" value="UniProtKB-SubCell"/>
</dbReference>
<dbReference type="InterPro" id="IPR057354">
    <property type="entry name" value="POTRA1_3_Toc75"/>
</dbReference>
<feature type="domain" description="Toc75-like POTRA" evidence="6">
    <location>
        <begin position="1"/>
        <end position="51"/>
    </location>
</feature>
<dbReference type="Pfam" id="PF25280">
    <property type="entry name" value="POTRA2_Toc75"/>
    <property type="match status" value="1"/>
</dbReference>
<keyword evidence="1" id="KW-0934">Plastid</keyword>
<feature type="domain" description="Toc75-like second POTRA" evidence="5">
    <location>
        <begin position="63"/>
        <end position="149"/>
    </location>
</feature>
<dbReference type="Gene3D" id="2.40.160.50">
    <property type="entry name" value="membrane protein fhac: a member of the omp85/tpsb transporter family"/>
    <property type="match status" value="1"/>
</dbReference>
<evidence type="ECO:0000313" key="7">
    <source>
        <dbReference type="EMBL" id="KYP45309.1"/>
    </source>
</evidence>
<name>A0A151RS39_CAJCA</name>
<dbReference type="Pfam" id="PF25282">
    <property type="entry name" value="POTRA1_3_Toc75"/>
    <property type="match status" value="2"/>
</dbReference>
<dbReference type="PANTHER" id="PTHR12815:SF42">
    <property type="entry name" value="BACTERIAL SURFACE ANTIGEN (D15) DOMAIN-CONTAINING PROTEIN"/>
    <property type="match status" value="1"/>
</dbReference>
<dbReference type="PANTHER" id="PTHR12815">
    <property type="entry name" value="SORTING AND ASSEMBLY MACHINERY SAMM50 PROTEIN FAMILY MEMBER"/>
    <property type="match status" value="1"/>
</dbReference>
<dbReference type="EMBL" id="KQ483595">
    <property type="protein sequence ID" value="KYP45309.1"/>
    <property type="molecule type" value="Genomic_DNA"/>
</dbReference>
<feature type="domain" description="Bacterial surface antigen (D15)" evidence="4">
    <location>
        <begin position="267"/>
        <end position="586"/>
    </location>
</feature>
<evidence type="ECO:0000256" key="1">
    <source>
        <dbReference type="ARBA" id="ARBA00022805"/>
    </source>
</evidence>